<dbReference type="AlphaFoldDB" id="A0A4V3DNY9"/>
<evidence type="ECO:0000313" key="2">
    <source>
        <dbReference type="Proteomes" id="UP000295212"/>
    </source>
</evidence>
<sequence length="184" mass="20656">MEQSTPARPRRAERFVSYLLERTQHDKGLAARLRRADNPATEYQSWEVLAQFGVELEWPSQRLPYATVAAAMTRAKAERNGRLSLGTALARCYEGGAESSPAKARLRRLLACEEVEELCSVIRPVLMLIHSKQGAVLNYASLLEELLWFHSSGERTRARWAQDFYHRPQGSVESGAPEAGEASQ</sequence>
<organism evidence="1 2">
    <name type="scientific">Halomonas ventosae</name>
    <dbReference type="NCBI Taxonomy" id="229007"/>
    <lineage>
        <taxon>Bacteria</taxon>
        <taxon>Pseudomonadati</taxon>
        <taxon>Pseudomonadota</taxon>
        <taxon>Gammaproteobacteria</taxon>
        <taxon>Oceanospirillales</taxon>
        <taxon>Halomonadaceae</taxon>
        <taxon>Halomonas</taxon>
    </lineage>
</organism>
<dbReference type="RefSeq" id="WP_133637805.1">
    <property type="nucleotide sequence ID" value="NZ_SNZJ01000028.1"/>
</dbReference>
<dbReference type="Proteomes" id="UP000295212">
    <property type="component" value="Unassembled WGS sequence"/>
</dbReference>
<dbReference type="CDD" id="cd09731">
    <property type="entry name" value="Cse2_I-E"/>
    <property type="match status" value="1"/>
</dbReference>
<name>A0A4V3DNY9_9GAMM</name>
<dbReference type="InterPro" id="IPR013382">
    <property type="entry name" value="CRISPR-assoc_prot_Cse2"/>
</dbReference>
<dbReference type="OrthoDB" id="8560528at2"/>
<evidence type="ECO:0000313" key="1">
    <source>
        <dbReference type="EMBL" id="TDR50206.1"/>
    </source>
</evidence>
<dbReference type="InterPro" id="IPR038287">
    <property type="entry name" value="Cse2_sf"/>
</dbReference>
<dbReference type="Gene3D" id="1.10.520.40">
    <property type="entry name" value="CRISPR-associated protein Cse2"/>
    <property type="match status" value="1"/>
</dbReference>
<dbReference type="NCBIfam" id="TIGR02548">
    <property type="entry name" value="casB_cse2"/>
    <property type="match status" value="1"/>
</dbReference>
<dbReference type="EMBL" id="SNZJ01000028">
    <property type="protein sequence ID" value="TDR50206.1"/>
    <property type="molecule type" value="Genomic_DNA"/>
</dbReference>
<protein>
    <submittedName>
        <fullName evidence="1">CRISPR-associated Cse2 family protein</fullName>
    </submittedName>
</protein>
<proteinExistence type="predicted"/>
<comment type="caution">
    <text evidence="1">The sequence shown here is derived from an EMBL/GenBank/DDBJ whole genome shotgun (WGS) entry which is preliminary data.</text>
</comment>
<accession>A0A4V3DNY9</accession>
<reference evidence="1 2" key="1">
    <citation type="submission" date="2019-03" db="EMBL/GenBank/DDBJ databases">
        <title>Genomic Encyclopedia of Type Strains, Phase III (KMG-III): the genomes of soil and plant-associated and newly described type strains.</title>
        <authorList>
            <person name="Whitman W."/>
        </authorList>
    </citation>
    <scope>NUCLEOTIDE SEQUENCE [LARGE SCALE GENOMIC DNA]</scope>
    <source>
        <strain evidence="1 2">CECT 5797</strain>
    </source>
</reference>
<dbReference type="Pfam" id="PF09485">
    <property type="entry name" value="CRISPR_Cse2"/>
    <property type="match status" value="1"/>
</dbReference>
<gene>
    <name evidence="1" type="ORF">DFP85_1284</name>
</gene>